<proteinExistence type="predicted"/>
<evidence type="ECO:0000313" key="1">
    <source>
        <dbReference type="EMBL" id="AYV76410.1"/>
    </source>
</evidence>
<dbReference type="EMBL" id="MK071984">
    <property type="protein sequence ID" value="AYV76410.1"/>
    <property type="molecule type" value="Genomic_DNA"/>
</dbReference>
<name>A0A3G4ZND9_9VIRU</name>
<gene>
    <name evidence="1" type="ORF">Terrestrivirus6_36</name>
</gene>
<protein>
    <submittedName>
        <fullName evidence="1">Uncharacterized protein</fullName>
    </submittedName>
</protein>
<organism evidence="1">
    <name type="scientific">Terrestrivirus sp</name>
    <dbReference type="NCBI Taxonomy" id="2487775"/>
    <lineage>
        <taxon>Viruses</taxon>
        <taxon>Varidnaviria</taxon>
        <taxon>Bamfordvirae</taxon>
        <taxon>Nucleocytoviricota</taxon>
        <taxon>Megaviricetes</taxon>
        <taxon>Imitervirales</taxon>
        <taxon>Mimiviridae</taxon>
        <taxon>Klosneuvirinae</taxon>
    </lineage>
</organism>
<accession>A0A3G4ZND9</accession>
<reference evidence="1" key="1">
    <citation type="submission" date="2018-10" db="EMBL/GenBank/DDBJ databases">
        <title>Hidden diversity of soil giant viruses.</title>
        <authorList>
            <person name="Schulz F."/>
            <person name="Alteio L."/>
            <person name="Goudeau D."/>
            <person name="Ryan E.M."/>
            <person name="Malmstrom R.R."/>
            <person name="Blanchard J."/>
            <person name="Woyke T."/>
        </authorList>
    </citation>
    <scope>NUCLEOTIDE SEQUENCE</scope>
    <source>
        <strain evidence="1">TEV1</strain>
    </source>
</reference>
<sequence>MSKNQISITRALVELKTLDSKINKLITNTSFILCKTKKNNYNTQENEFNKQVSSTYQSINDLVKQREKIKALIIHSNATTRIKICNESIMVAEAIEKKKTIEYTKLLLNTLKQQRNTTTREAETHRERVQIKIDENVRQIFSKDNGTKVDPHAIETISKGMWENDPVTVFDPLKIDKEIEDLDNYVTDFEANIDFVLSESNCTTMIEV</sequence>